<feature type="transmembrane region" description="Helical" evidence="9">
    <location>
        <begin position="306"/>
        <end position="328"/>
    </location>
</feature>
<evidence type="ECO:0000256" key="5">
    <source>
        <dbReference type="ARBA" id="ARBA00022692"/>
    </source>
</evidence>
<feature type="transmembrane region" description="Helical" evidence="9">
    <location>
        <begin position="74"/>
        <end position="92"/>
    </location>
</feature>
<feature type="transmembrane region" description="Helical" evidence="9">
    <location>
        <begin position="437"/>
        <end position="453"/>
    </location>
</feature>
<feature type="transmembrane region" description="Helical" evidence="9">
    <location>
        <begin position="98"/>
        <end position="118"/>
    </location>
</feature>
<evidence type="ECO:0000256" key="9">
    <source>
        <dbReference type="SAM" id="Phobius"/>
    </source>
</evidence>
<proteinExistence type="inferred from homology"/>
<organism evidence="10 11">
    <name type="scientific">Paraflavisolibacter caeni</name>
    <dbReference type="NCBI Taxonomy" id="2982496"/>
    <lineage>
        <taxon>Bacteria</taxon>
        <taxon>Pseudomonadati</taxon>
        <taxon>Bacteroidota</taxon>
        <taxon>Chitinophagia</taxon>
        <taxon>Chitinophagales</taxon>
        <taxon>Chitinophagaceae</taxon>
        <taxon>Paraflavisolibacter</taxon>
    </lineage>
</organism>
<keyword evidence="3 8" id="KW-0813">Transport</keyword>
<dbReference type="EMBL" id="JAOTIF010000009">
    <property type="protein sequence ID" value="MCU7550121.1"/>
    <property type="molecule type" value="Genomic_DNA"/>
</dbReference>
<feature type="transmembrane region" description="Helical" evidence="9">
    <location>
        <begin position="396"/>
        <end position="425"/>
    </location>
</feature>
<evidence type="ECO:0000256" key="3">
    <source>
        <dbReference type="ARBA" id="ARBA00022448"/>
    </source>
</evidence>
<keyword evidence="6 8" id="KW-1133">Transmembrane helix</keyword>
<dbReference type="AlphaFoldDB" id="A0A9X2XVT5"/>
<reference evidence="10" key="2">
    <citation type="submission" date="2023-04" db="EMBL/GenBank/DDBJ databases">
        <title>Paracnuella aquatica gen. nov., sp. nov., a member of the family Chitinophagaceae isolated from a hot spring.</title>
        <authorList>
            <person name="Wang C."/>
        </authorList>
    </citation>
    <scope>NUCLEOTIDE SEQUENCE</scope>
    <source>
        <strain evidence="10">LB-8</strain>
    </source>
</reference>
<feature type="transmembrane region" description="Helical" evidence="9">
    <location>
        <begin position="216"/>
        <end position="235"/>
    </location>
</feature>
<feature type="transmembrane region" description="Helical" evidence="9">
    <location>
        <begin position="367"/>
        <end position="384"/>
    </location>
</feature>
<keyword evidence="11" id="KW-1185">Reference proteome</keyword>
<dbReference type="Pfam" id="PF00860">
    <property type="entry name" value="Xan_ur_permease"/>
    <property type="match status" value="1"/>
</dbReference>
<dbReference type="InterPro" id="IPR045018">
    <property type="entry name" value="Azg-like"/>
</dbReference>
<comment type="caution">
    <text evidence="10">The sequence shown here is derived from an EMBL/GenBank/DDBJ whole genome shotgun (WGS) entry which is preliminary data.</text>
</comment>
<feature type="transmembrane region" description="Helical" evidence="9">
    <location>
        <begin position="12"/>
        <end position="33"/>
    </location>
</feature>
<feature type="transmembrane region" description="Helical" evidence="9">
    <location>
        <begin position="262"/>
        <end position="285"/>
    </location>
</feature>
<feature type="transmembrane region" description="Helical" evidence="9">
    <location>
        <begin position="191"/>
        <end position="209"/>
    </location>
</feature>
<dbReference type="InterPro" id="IPR026033">
    <property type="entry name" value="Azg-like_bact_archaea"/>
</dbReference>
<dbReference type="RefSeq" id="WP_279297561.1">
    <property type="nucleotide sequence ID" value="NZ_JAOTIF010000009.1"/>
</dbReference>
<keyword evidence="5 8" id="KW-0812">Transmembrane</keyword>
<gene>
    <name evidence="10" type="ORF">OCK74_13440</name>
</gene>
<dbReference type="InterPro" id="IPR006043">
    <property type="entry name" value="NCS2"/>
</dbReference>
<sequence>MKNFFKLAQNKTTVKTEIIAGITTFMTMAYILFLNPNILSATGMDKNAVFFATAISAGFVTIAMGLVANFPIALAPGMGLNALFATVALAGVGMPWQVALGAVFISGMIFLLLTVTKVRQILVVAVPNSLKVAITVGIGLFITIIGLKLSEIMVASANVIPPTLEKLQANNGKAGLMFFEWNIGLGSFKNPSMLLTLIGLAITAALMSLRVKGSLLIGIVATTLIGIPMGVTQIAEGFSPFQLPDFSNLAVFALDIKGALKMGIWTVVFTFTFVELFDTFGTLVGTANKAGLIDKDGKSPKIGKAMLVDALGVSFGALMGTSTVTAYVESAAGIGEGGRTGLTAVTTGILFLLALILAPIATLIPNAATAPALIIVGLLMVSSISEINFNDFTEGLPAFMCIIMMPFTYSIANGVAAGIIFYTLLKVLTGNYKRVHWMMYVLFVLVAIRYVFLSEG</sequence>
<feature type="transmembrane region" description="Helical" evidence="9">
    <location>
        <begin position="130"/>
        <end position="149"/>
    </location>
</feature>
<evidence type="ECO:0000313" key="11">
    <source>
        <dbReference type="Proteomes" id="UP001155483"/>
    </source>
</evidence>
<comment type="subcellular location">
    <subcellularLocation>
        <location evidence="1 8">Cell membrane</location>
        <topology evidence="1 8">Multi-pass membrane protein</topology>
    </subcellularLocation>
</comment>
<feature type="transmembrane region" description="Helical" evidence="9">
    <location>
        <begin position="340"/>
        <end position="360"/>
    </location>
</feature>
<evidence type="ECO:0000256" key="6">
    <source>
        <dbReference type="ARBA" id="ARBA00022989"/>
    </source>
</evidence>
<evidence type="ECO:0000256" key="2">
    <source>
        <dbReference type="ARBA" id="ARBA00005697"/>
    </source>
</evidence>
<dbReference type="Proteomes" id="UP001155483">
    <property type="component" value="Unassembled WGS sequence"/>
</dbReference>
<keyword evidence="7 8" id="KW-0472">Membrane</keyword>
<reference evidence="10" key="1">
    <citation type="submission" date="2022-09" db="EMBL/GenBank/DDBJ databases">
        <authorList>
            <person name="Yuan C."/>
            <person name="Ke Z."/>
        </authorList>
    </citation>
    <scope>NUCLEOTIDE SEQUENCE</scope>
    <source>
        <strain evidence="10">LB-8</strain>
    </source>
</reference>
<dbReference type="PIRSF" id="PIRSF005353">
    <property type="entry name" value="PbuG"/>
    <property type="match status" value="1"/>
</dbReference>
<dbReference type="PANTHER" id="PTHR43337:SF1">
    <property type="entry name" value="XANTHINE_URACIL PERMEASE C887.17-RELATED"/>
    <property type="match status" value="1"/>
</dbReference>
<protein>
    <submittedName>
        <fullName evidence="10">NCS2 family permease</fullName>
    </submittedName>
</protein>
<evidence type="ECO:0000256" key="1">
    <source>
        <dbReference type="ARBA" id="ARBA00004651"/>
    </source>
</evidence>
<name>A0A9X2XVT5_9BACT</name>
<feature type="transmembrane region" description="Helical" evidence="9">
    <location>
        <begin position="48"/>
        <end position="67"/>
    </location>
</feature>
<evidence type="ECO:0000313" key="10">
    <source>
        <dbReference type="EMBL" id="MCU7550121.1"/>
    </source>
</evidence>
<dbReference type="GO" id="GO:0005345">
    <property type="term" value="F:purine nucleobase transmembrane transporter activity"/>
    <property type="evidence" value="ECO:0007669"/>
    <property type="project" value="TreeGrafter"/>
</dbReference>
<comment type="similarity">
    <text evidence="2 8">Belongs to the nucleobase:cation symporter-2 (NCS2) (TC 2.A.40) family. Azg-like subfamily.</text>
</comment>
<dbReference type="PANTHER" id="PTHR43337">
    <property type="entry name" value="XANTHINE/URACIL PERMEASE C887.17-RELATED"/>
    <property type="match status" value="1"/>
</dbReference>
<evidence type="ECO:0000256" key="7">
    <source>
        <dbReference type="ARBA" id="ARBA00023136"/>
    </source>
</evidence>
<keyword evidence="4 8" id="KW-1003">Cell membrane</keyword>
<accession>A0A9X2XVT5</accession>
<dbReference type="GO" id="GO:0005886">
    <property type="term" value="C:plasma membrane"/>
    <property type="evidence" value="ECO:0007669"/>
    <property type="project" value="UniProtKB-SubCell"/>
</dbReference>
<evidence type="ECO:0000256" key="4">
    <source>
        <dbReference type="ARBA" id="ARBA00022475"/>
    </source>
</evidence>
<evidence type="ECO:0000256" key="8">
    <source>
        <dbReference type="PIRNR" id="PIRNR005353"/>
    </source>
</evidence>